<dbReference type="EMBL" id="JACJPW010000035">
    <property type="protein sequence ID" value="MBD2182330.1"/>
    <property type="molecule type" value="Genomic_DNA"/>
</dbReference>
<evidence type="ECO:0000313" key="1">
    <source>
        <dbReference type="EMBL" id="MBD2182147.1"/>
    </source>
</evidence>
<protein>
    <submittedName>
        <fullName evidence="1">Uncharacterized protein</fullName>
    </submittedName>
</protein>
<organism evidence="1 4">
    <name type="scientific">Aerosakkonema funiforme FACHB-1375</name>
    <dbReference type="NCBI Taxonomy" id="2949571"/>
    <lineage>
        <taxon>Bacteria</taxon>
        <taxon>Bacillati</taxon>
        <taxon>Cyanobacteriota</taxon>
        <taxon>Cyanophyceae</taxon>
        <taxon>Oscillatoriophycideae</taxon>
        <taxon>Aerosakkonematales</taxon>
        <taxon>Aerosakkonemataceae</taxon>
        <taxon>Aerosakkonema</taxon>
    </lineage>
</organism>
<name>A0A926VEB1_9CYAN</name>
<keyword evidence="4" id="KW-1185">Reference proteome</keyword>
<reference evidence="1" key="2">
    <citation type="submission" date="2020-08" db="EMBL/GenBank/DDBJ databases">
        <authorList>
            <person name="Chen M."/>
            <person name="Teng W."/>
            <person name="Zhao L."/>
            <person name="Hu C."/>
            <person name="Zhou Y."/>
            <person name="Han B."/>
            <person name="Song L."/>
            <person name="Shu W."/>
        </authorList>
    </citation>
    <scope>NUCLEOTIDE SEQUENCE</scope>
    <source>
        <strain evidence="1">FACHB-1375</strain>
    </source>
</reference>
<sequence length="80" mass="8820">ANQAQNAWLSAEPLLYAAWRQATTKINLRLGGQVPSSFGKFPESERVAAKVQNANTKNLDVVPIWESQVEVSSHFEPPSL</sequence>
<comment type="caution">
    <text evidence="1">The sequence shown here is derived from an EMBL/GenBank/DDBJ whole genome shotgun (WGS) entry which is preliminary data.</text>
</comment>
<evidence type="ECO:0000313" key="4">
    <source>
        <dbReference type="Proteomes" id="UP000641646"/>
    </source>
</evidence>
<dbReference type="EMBL" id="JACJPW010000188">
    <property type="protein sequence ID" value="MBD2186298.1"/>
    <property type="molecule type" value="Genomic_DNA"/>
</dbReference>
<evidence type="ECO:0000313" key="3">
    <source>
        <dbReference type="EMBL" id="MBD2186298.1"/>
    </source>
</evidence>
<reference evidence="1" key="1">
    <citation type="journal article" date="2015" name="ISME J.">
        <title>Draft Genome Sequence of Streptomyces incarnatus NRRL8089, which Produces the Nucleoside Antibiotic Sinefungin.</title>
        <authorList>
            <person name="Oshima K."/>
            <person name="Hattori M."/>
            <person name="Shimizu H."/>
            <person name="Fukuda K."/>
            <person name="Nemoto M."/>
            <person name="Inagaki K."/>
            <person name="Tamura T."/>
        </authorList>
    </citation>
    <scope>NUCLEOTIDE SEQUENCE</scope>
    <source>
        <strain evidence="1">FACHB-1375</strain>
    </source>
</reference>
<evidence type="ECO:0000313" key="2">
    <source>
        <dbReference type="EMBL" id="MBD2182330.1"/>
    </source>
</evidence>
<dbReference type="AlphaFoldDB" id="A0A926VEB1"/>
<gene>
    <name evidence="1" type="ORF">H6G03_13710</name>
    <name evidence="2" type="ORF">H6G03_14710</name>
    <name evidence="3" type="ORF">H6G03_35480</name>
</gene>
<feature type="non-terminal residue" evidence="1">
    <location>
        <position position="1"/>
    </location>
</feature>
<dbReference type="Proteomes" id="UP000641646">
    <property type="component" value="Unassembled WGS sequence"/>
</dbReference>
<dbReference type="RefSeq" id="WP_190464960.1">
    <property type="nucleotide sequence ID" value="NZ_JACJPW010000032.1"/>
</dbReference>
<accession>A0A926VEB1</accession>
<proteinExistence type="predicted"/>
<dbReference type="EMBL" id="JACJPW010000032">
    <property type="protein sequence ID" value="MBD2182147.1"/>
    <property type="molecule type" value="Genomic_DNA"/>
</dbReference>